<dbReference type="AlphaFoldDB" id="A0AAQ3SGF4"/>
<keyword evidence="11" id="KW-1185">Reference proteome</keyword>
<evidence type="ECO:0000313" key="10">
    <source>
        <dbReference type="EMBL" id="WVZ49802.1"/>
    </source>
</evidence>
<dbReference type="Gene3D" id="1.20.5.4130">
    <property type="match status" value="1"/>
</dbReference>
<evidence type="ECO:0000256" key="2">
    <source>
        <dbReference type="ARBA" id="ARBA00022614"/>
    </source>
</evidence>
<dbReference type="GO" id="GO:0006952">
    <property type="term" value="P:defense response"/>
    <property type="evidence" value="ECO:0007669"/>
    <property type="project" value="UniProtKB-KW"/>
</dbReference>
<evidence type="ECO:0000256" key="1">
    <source>
        <dbReference type="ARBA" id="ARBA00008894"/>
    </source>
</evidence>
<evidence type="ECO:0000256" key="6">
    <source>
        <dbReference type="ARBA" id="ARBA00023054"/>
    </source>
</evidence>
<accession>A0AAQ3SGF4</accession>
<dbReference type="InterPro" id="IPR032675">
    <property type="entry name" value="LRR_dom_sf"/>
</dbReference>
<dbReference type="InterPro" id="IPR038005">
    <property type="entry name" value="RX-like_CC"/>
</dbReference>
<evidence type="ECO:0008006" key="12">
    <source>
        <dbReference type="Google" id="ProtNLM"/>
    </source>
</evidence>
<dbReference type="Gene3D" id="3.80.10.10">
    <property type="entry name" value="Ribonuclease Inhibitor"/>
    <property type="match status" value="1"/>
</dbReference>
<evidence type="ECO:0000313" key="11">
    <source>
        <dbReference type="Proteomes" id="UP001341281"/>
    </source>
</evidence>
<dbReference type="InterPro" id="IPR041118">
    <property type="entry name" value="Rx_N"/>
</dbReference>
<dbReference type="PANTHER" id="PTHR19338">
    <property type="entry name" value="TRANSLOCASE OF INNER MITOCHONDRIAL MEMBRANE 13 HOMOLOG"/>
    <property type="match status" value="1"/>
</dbReference>
<feature type="domain" description="Disease resistance R13L4/SHOC-2-like LRR" evidence="9">
    <location>
        <begin position="320"/>
        <end position="501"/>
    </location>
</feature>
<dbReference type="Pfam" id="PF18052">
    <property type="entry name" value="Rx_N"/>
    <property type="match status" value="1"/>
</dbReference>
<comment type="similarity">
    <text evidence="1">Belongs to the disease resistance NB-LRR family.</text>
</comment>
<dbReference type="Pfam" id="PF23598">
    <property type="entry name" value="LRR_14"/>
    <property type="match status" value="1"/>
</dbReference>
<feature type="coiled-coil region" evidence="7">
    <location>
        <begin position="116"/>
        <end position="143"/>
    </location>
</feature>
<keyword evidence="2" id="KW-0433">Leucine-rich repeat</keyword>
<evidence type="ECO:0000259" key="8">
    <source>
        <dbReference type="Pfam" id="PF18052"/>
    </source>
</evidence>
<feature type="domain" description="Disease resistance N-terminal" evidence="8">
    <location>
        <begin position="9"/>
        <end position="91"/>
    </location>
</feature>
<keyword evidence="6 7" id="KW-0175">Coiled coil</keyword>
<proteinExistence type="inferred from homology"/>
<dbReference type="SUPFAM" id="SSF52047">
    <property type="entry name" value="RNI-like"/>
    <property type="match status" value="1"/>
</dbReference>
<keyword evidence="3" id="KW-0677">Repeat</keyword>
<protein>
    <recommendedName>
        <fullName evidence="12">Rx N-terminal domain-containing protein</fullName>
    </recommendedName>
</protein>
<gene>
    <name evidence="10" type="ORF">U9M48_001128</name>
</gene>
<keyword evidence="4" id="KW-0547">Nucleotide-binding</keyword>
<dbReference type="InterPro" id="IPR055414">
    <property type="entry name" value="LRR_R13L4/SHOC2-like"/>
</dbReference>
<evidence type="ECO:0000256" key="7">
    <source>
        <dbReference type="SAM" id="Coils"/>
    </source>
</evidence>
<sequence length="506" mass="57287">MDIATRATGSIISKLADLLKAEYKLQTGVKKQVECLTHELESANAFLREIDKVPPDQLNEQVKIWAYGIREASYDMEDILDTFLVSINNGPKTIENNKLKRLEVKMRSLFSKTKVRHRIANAIEEVKEKLKEIDERRRRNKLNDLVSSCVDPHIARVHSINVSLLIGIDEAKKKVLKMLSHDDDISSARMTKVVSLVGFGVGKTTLAKADLVHLRCLVNCDTQCRLYQVSERNRSSQVLYFDNIRIRFILPPSVSMLTQLVCLHAWGMDLPGGIIKKLTSLKELHIVPWVNDNSIGQFSLCNLHKMQRLELLLGFAWYNQGLPPCIDPSHLPNLSHLSLTLIRVDDQCLKILGGLPELCYLQLFTWGGRATVATTATDTQGYFLKLRSCLLPDSMIQFVVNEDDSSVSFTIWHRSDDAPEFAPKMMQASCRAAARAVMPKLEALYFRVNNGSHDNLGLERLACLQKVRVDLDCWDALVDVVKEEEAALRHAIQIHPNRPTLEIRLC</sequence>
<keyword evidence="5" id="KW-0611">Plant defense</keyword>
<dbReference type="EMBL" id="CP144745">
    <property type="protein sequence ID" value="WVZ49802.1"/>
    <property type="molecule type" value="Genomic_DNA"/>
</dbReference>
<evidence type="ECO:0000256" key="3">
    <source>
        <dbReference type="ARBA" id="ARBA00022737"/>
    </source>
</evidence>
<reference evidence="10 11" key="1">
    <citation type="submission" date="2024-02" db="EMBL/GenBank/DDBJ databases">
        <title>High-quality chromosome-scale genome assembly of Pensacola bahiagrass (Paspalum notatum Flugge var. saurae).</title>
        <authorList>
            <person name="Vega J.M."/>
            <person name="Podio M."/>
            <person name="Orjuela J."/>
            <person name="Siena L.A."/>
            <person name="Pessino S.C."/>
            <person name="Combes M.C."/>
            <person name="Mariac C."/>
            <person name="Albertini E."/>
            <person name="Pupilli F."/>
            <person name="Ortiz J.P.A."/>
            <person name="Leblanc O."/>
        </authorList>
    </citation>
    <scope>NUCLEOTIDE SEQUENCE [LARGE SCALE GENOMIC DNA]</scope>
    <source>
        <strain evidence="10">R1</strain>
        <tissue evidence="10">Leaf</tissue>
    </source>
</reference>
<dbReference type="CDD" id="cd14798">
    <property type="entry name" value="RX-CC_like"/>
    <property type="match status" value="1"/>
</dbReference>
<dbReference type="Proteomes" id="UP001341281">
    <property type="component" value="Chromosome 01"/>
</dbReference>
<dbReference type="PANTHER" id="PTHR19338:SF67">
    <property type="entry name" value="AAA+ ATPASE DOMAIN-CONTAINING PROTEIN"/>
    <property type="match status" value="1"/>
</dbReference>
<organism evidence="10 11">
    <name type="scientific">Paspalum notatum var. saurae</name>
    <dbReference type="NCBI Taxonomy" id="547442"/>
    <lineage>
        <taxon>Eukaryota</taxon>
        <taxon>Viridiplantae</taxon>
        <taxon>Streptophyta</taxon>
        <taxon>Embryophyta</taxon>
        <taxon>Tracheophyta</taxon>
        <taxon>Spermatophyta</taxon>
        <taxon>Magnoliopsida</taxon>
        <taxon>Liliopsida</taxon>
        <taxon>Poales</taxon>
        <taxon>Poaceae</taxon>
        <taxon>PACMAD clade</taxon>
        <taxon>Panicoideae</taxon>
        <taxon>Andropogonodae</taxon>
        <taxon>Paspaleae</taxon>
        <taxon>Paspalinae</taxon>
        <taxon>Paspalum</taxon>
    </lineage>
</organism>
<name>A0AAQ3SGF4_PASNO</name>
<evidence type="ECO:0000259" key="9">
    <source>
        <dbReference type="Pfam" id="PF23598"/>
    </source>
</evidence>
<evidence type="ECO:0000256" key="5">
    <source>
        <dbReference type="ARBA" id="ARBA00022821"/>
    </source>
</evidence>
<evidence type="ECO:0000256" key="4">
    <source>
        <dbReference type="ARBA" id="ARBA00022741"/>
    </source>
</evidence>
<dbReference type="GO" id="GO:0000166">
    <property type="term" value="F:nucleotide binding"/>
    <property type="evidence" value="ECO:0007669"/>
    <property type="project" value="UniProtKB-KW"/>
</dbReference>